<dbReference type="Pfam" id="PF01546">
    <property type="entry name" value="Peptidase_M20"/>
    <property type="match status" value="1"/>
</dbReference>
<dbReference type="PIRSF" id="PIRSF005962">
    <property type="entry name" value="Pept_M20D_amidohydro"/>
    <property type="match status" value="1"/>
</dbReference>
<dbReference type="NCBIfam" id="TIGR01891">
    <property type="entry name" value="amidohydrolases"/>
    <property type="match status" value="1"/>
</dbReference>
<comment type="caution">
    <text evidence="2">The sequence shown here is derived from an EMBL/GenBank/DDBJ whole genome shotgun (WGS) entry which is preliminary data.</text>
</comment>
<evidence type="ECO:0000313" key="3">
    <source>
        <dbReference type="Proteomes" id="UP000609874"/>
    </source>
</evidence>
<dbReference type="Gene3D" id="3.30.70.360">
    <property type="match status" value="1"/>
</dbReference>
<reference evidence="2 3" key="1">
    <citation type="submission" date="2020-08" db="EMBL/GenBank/DDBJ databases">
        <title>A Genomic Blueprint of the Chicken Gut Microbiome.</title>
        <authorList>
            <person name="Gilroy R."/>
            <person name="Ravi A."/>
            <person name="Getino M."/>
            <person name="Pursley I."/>
            <person name="Horton D.L."/>
            <person name="Alikhan N.-F."/>
            <person name="Baker D."/>
            <person name="Gharbi K."/>
            <person name="Hall N."/>
            <person name="Watson M."/>
            <person name="Adriaenssens E.M."/>
            <person name="Foster-Nyarko E."/>
            <person name="Jarju S."/>
            <person name="Secka A."/>
            <person name="Antonio M."/>
            <person name="Oren A."/>
            <person name="Chaudhuri R."/>
            <person name="La Ragione R.M."/>
            <person name="Hildebrand F."/>
            <person name="Pallen M.J."/>
        </authorList>
    </citation>
    <scope>NUCLEOTIDE SEQUENCE [LARGE SCALE GENOMIC DNA]</scope>
    <source>
        <strain evidence="2 3">Sa2CUA1</strain>
    </source>
</reference>
<sequence length="401" mass="42270">MQTTSLSNSPVPSIRGSVAPLLGELIDFRRDLHSHPELSHKEFRTTDRIIEALEAAGLQPKRLSGTGAYVDIGDGPIQLGLRADIDALPVLEETGLPYASVNTGITHACGHDIHTTVMLGAAKVLARLEAEGSLGGRIRVIFQPAEEVMPGGALSVIEQGILEGVPRILALHCDPRVDVGQVGTRIGAITSASDTIRIELSGRGGHTSRPHLTEDLVFALGQIAVSVPAVLSRRIDVRSGVSVVWGQIHAGSAPNAIPGHGFMAGTMRCLDAEAWYAAGKLLDEVVREVAAPYGVEVTLEHTRGVPPVINSETETGLIEASARAELGEDSVVLTPQSMGGEDFAWMTQAVPGAMMRLGTRTPGGETYDLHRGDYNPDELAISCGVSVMAAAAVRAARGLRH</sequence>
<protein>
    <submittedName>
        <fullName evidence="2">Amidohydrolase</fullName>
    </submittedName>
</protein>
<organism evidence="2 3">
    <name type="scientific">Arthrobacter gallicola</name>
    <dbReference type="NCBI Taxonomy" id="2762225"/>
    <lineage>
        <taxon>Bacteria</taxon>
        <taxon>Bacillati</taxon>
        <taxon>Actinomycetota</taxon>
        <taxon>Actinomycetes</taxon>
        <taxon>Micrococcales</taxon>
        <taxon>Micrococcaceae</taxon>
        <taxon>Arthrobacter</taxon>
    </lineage>
</organism>
<dbReference type="PANTHER" id="PTHR11014:SF63">
    <property type="entry name" value="METALLOPEPTIDASE, PUTATIVE (AFU_ORTHOLOGUE AFUA_6G09600)-RELATED"/>
    <property type="match status" value="1"/>
</dbReference>
<dbReference type="Gene3D" id="3.40.630.10">
    <property type="entry name" value="Zn peptidases"/>
    <property type="match status" value="1"/>
</dbReference>
<keyword evidence="3" id="KW-1185">Reference proteome</keyword>
<dbReference type="Pfam" id="PF07687">
    <property type="entry name" value="M20_dimer"/>
    <property type="match status" value="1"/>
</dbReference>
<evidence type="ECO:0000313" key="2">
    <source>
        <dbReference type="EMBL" id="MBD7996702.1"/>
    </source>
</evidence>
<dbReference type="RefSeq" id="WP_191808982.1">
    <property type="nucleotide sequence ID" value="NZ_JACSQD010000008.1"/>
</dbReference>
<dbReference type="SUPFAM" id="SSF55031">
    <property type="entry name" value="Bacterial exopeptidase dimerisation domain"/>
    <property type="match status" value="1"/>
</dbReference>
<dbReference type="InterPro" id="IPR036264">
    <property type="entry name" value="Bact_exopeptidase_dim_dom"/>
</dbReference>
<dbReference type="EMBL" id="JACSQD010000008">
    <property type="protein sequence ID" value="MBD7996702.1"/>
    <property type="molecule type" value="Genomic_DNA"/>
</dbReference>
<dbReference type="InterPro" id="IPR002933">
    <property type="entry name" value="Peptidase_M20"/>
</dbReference>
<evidence type="ECO:0000259" key="1">
    <source>
        <dbReference type="Pfam" id="PF07687"/>
    </source>
</evidence>
<dbReference type="PANTHER" id="PTHR11014">
    <property type="entry name" value="PEPTIDASE M20 FAMILY MEMBER"/>
    <property type="match status" value="1"/>
</dbReference>
<name>A0ABR8UVW9_9MICC</name>
<gene>
    <name evidence="2" type="ORF">H9639_15500</name>
</gene>
<dbReference type="InterPro" id="IPR017439">
    <property type="entry name" value="Amidohydrolase"/>
</dbReference>
<dbReference type="SUPFAM" id="SSF53187">
    <property type="entry name" value="Zn-dependent exopeptidases"/>
    <property type="match status" value="1"/>
</dbReference>
<proteinExistence type="predicted"/>
<feature type="domain" description="Peptidase M20 dimerisation" evidence="1">
    <location>
        <begin position="195"/>
        <end position="293"/>
    </location>
</feature>
<accession>A0ABR8UVW9</accession>
<dbReference type="Proteomes" id="UP000609874">
    <property type="component" value="Unassembled WGS sequence"/>
</dbReference>
<dbReference type="InterPro" id="IPR011650">
    <property type="entry name" value="Peptidase_M20_dimer"/>
</dbReference>